<evidence type="ECO:0000256" key="1">
    <source>
        <dbReference type="ARBA" id="ARBA00009330"/>
    </source>
</evidence>
<feature type="signal peptide" evidence="2">
    <location>
        <begin position="1"/>
        <end position="23"/>
    </location>
</feature>
<evidence type="ECO:0000313" key="3">
    <source>
        <dbReference type="EMBL" id="TKW60607.1"/>
    </source>
</evidence>
<reference evidence="3 4" key="1">
    <citation type="journal article" date="2017" name="Nat. Commun.">
        <title>In situ click chemistry generation of cyclooxygenase-2 inhibitors.</title>
        <authorList>
            <person name="Bhardwaj A."/>
            <person name="Kaur J."/>
            <person name="Wuest M."/>
            <person name="Wuest F."/>
        </authorList>
    </citation>
    <scope>NUCLEOTIDE SEQUENCE [LARGE SCALE GENOMIC DNA]</scope>
    <source>
        <strain evidence="3">S2_018_000_R2_106</strain>
    </source>
</reference>
<accession>A0A6N4R8U7</accession>
<dbReference type="GO" id="GO:0019867">
    <property type="term" value="C:outer membrane"/>
    <property type="evidence" value="ECO:0007669"/>
    <property type="project" value="InterPro"/>
</dbReference>
<name>A0A6N4R8U7_BLAVI</name>
<feature type="chain" id="PRO_5026735583" evidence="2">
    <location>
        <begin position="24"/>
        <end position="203"/>
    </location>
</feature>
<dbReference type="InterPro" id="IPR011250">
    <property type="entry name" value="OMP/PagP_B-barrel"/>
</dbReference>
<evidence type="ECO:0000313" key="4">
    <source>
        <dbReference type="Proteomes" id="UP000320948"/>
    </source>
</evidence>
<comment type="caution">
    <text evidence="3">The sequence shown here is derived from an EMBL/GenBank/DDBJ whole genome shotgun (WGS) entry which is preliminary data.</text>
</comment>
<dbReference type="InterPro" id="IPR005618">
    <property type="entry name" value="OMPW"/>
</dbReference>
<gene>
    <name evidence="3" type="ORF">DI628_06805</name>
</gene>
<dbReference type="Proteomes" id="UP000320948">
    <property type="component" value="Unassembled WGS sequence"/>
</dbReference>
<dbReference type="PANTHER" id="PTHR36920:SF1">
    <property type="entry name" value="OUTER MEMBRANE PROTEIN W"/>
    <property type="match status" value="1"/>
</dbReference>
<dbReference type="PANTHER" id="PTHR36920">
    <property type="match status" value="1"/>
</dbReference>
<proteinExistence type="inferred from homology"/>
<dbReference type="EMBL" id="VAFM01000002">
    <property type="protein sequence ID" value="TKW60607.1"/>
    <property type="molecule type" value="Genomic_DNA"/>
</dbReference>
<dbReference type="GO" id="GO:0055085">
    <property type="term" value="P:transmembrane transport"/>
    <property type="evidence" value="ECO:0007669"/>
    <property type="project" value="TreeGrafter"/>
</dbReference>
<sequence length="203" mass="21417">MKTPALALAAAVALTGIISAAQAEDGNWLVRGRIINVKPTNNGGETSIGGKPKAGSDTVPEVDVTYFATPNIGFELIAATTEHKTQVARGTNADLGTVKLLPPTLTAQYHFTNLDKFKPYVGAGLTYAHFYDADHPGFGSVKYDDSVGVALQAGVDYKLTDKIYLNADVKQIFVGTDVTVNDTITAKANLNPIVAGIGVGYRF</sequence>
<dbReference type="Pfam" id="PF03922">
    <property type="entry name" value="OmpW"/>
    <property type="match status" value="1"/>
</dbReference>
<keyword evidence="2" id="KW-0732">Signal</keyword>
<organism evidence="3 4">
    <name type="scientific">Blastochloris viridis</name>
    <name type="common">Rhodopseudomonas viridis</name>
    <dbReference type="NCBI Taxonomy" id="1079"/>
    <lineage>
        <taxon>Bacteria</taxon>
        <taxon>Pseudomonadati</taxon>
        <taxon>Pseudomonadota</taxon>
        <taxon>Alphaproteobacteria</taxon>
        <taxon>Hyphomicrobiales</taxon>
        <taxon>Blastochloridaceae</taxon>
        <taxon>Blastochloris</taxon>
    </lineage>
</organism>
<evidence type="ECO:0000256" key="2">
    <source>
        <dbReference type="SAM" id="SignalP"/>
    </source>
</evidence>
<dbReference type="AlphaFoldDB" id="A0A6N4R8U7"/>
<dbReference type="SUPFAM" id="SSF56925">
    <property type="entry name" value="OMPA-like"/>
    <property type="match status" value="1"/>
</dbReference>
<protein>
    <submittedName>
        <fullName evidence="3">OmpW family protein</fullName>
    </submittedName>
</protein>
<comment type="similarity">
    <text evidence="1">Belongs to the OmpW/AlkL family.</text>
</comment>
<dbReference type="Gene3D" id="2.40.160.20">
    <property type="match status" value="1"/>
</dbReference>